<keyword evidence="3 5" id="KW-0732">Signal</keyword>
<evidence type="ECO:0000259" key="7">
    <source>
        <dbReference type="SMART" id="SM00079"/>
    </source>
</evidence>
<evidence type="ECO:0000256" key="4">
    <source>
        <dbReference type="RuleBase" id="RU003744"/>
    </source>
</evidence>
<comment type="caution">
    <text evidence="8">The sequence shown here is derived from an EMBL/GenBank/DDBJ whole genome shotgun (WGS) entry which is preliminary data.</text>
</comment>
<comment type="similarity">
    <text evidence="2 4">Belongs to the bacterial solute-binding protein 3 family.</text>
</comment>
<dbReference type="InterPro" id="IPR001320">
    <property type="entry name" value="Iontro_rcpt_C"/>
</dbReference>
<dbReference type="SMART" id="SM00062">
    <property type="entry name" value="PBPb"/>
    <property type="match status" value="1"/>
</dbReference>
<dbReference type="SMART" id="SM00079">
    <property type="entry name" value="PBPe"/>
    <property type="match status" value="1"/>
</dbReference>
<organism evidence="8 9">
    <name type="scientific">Marispirochaeta aestuarii</name>
    <dbReference type="NCBI Taxonomy" id="1963862"/>
    <lineage>
        <taxon>Bacteria</taxon>
        <taxon>Pseudomonadati</taxon>
        <taxon>Spirochaetota</taxon>
        <taxon>Spirochaetia</taxon>
        <taxon>Spirochaetales</taxon>
        <taxon>Spirochaetaceae</taxon>
        <taxon>Marispirochaeta</taxon>
    </lineage>
</organism>
<feature type="domain" description="Solute-binding protein family 3/N-terminal" evidence="6">
    <location>
        <begin position="28"/>
        <end position="248"/>
    </location>
</feature>
<evidence type="ECO:0000259" key="6">
    <source>
        <dbReference type="SMART" id="SM00062"/>
    </source>
</evidence>
<dbReference type="GO" id="GO:0015276">
    <property type="term" value="F:ligand-gated monoatomic ion channel activity"/>
    <property type="evidence" value="ECO:0007669"/>
    <property type="project" value="InterPro"/>
</dbReference>
<evidence type="ECO:0000313" key="8">
    <source>
        <dbReference type="EMBL" id="ORC35594.1"/>
    </source>
</evidence>
<dbReference type="OrthoDB" id="115856at2"/>
<dbReference type="InterPro" id="IPR018313">
    <property type="entry name" value="SBP_3_CS"/>
</dbReference>
<reference evidence="8 9" key="1">
    <citation type="submission" date="2017-03" db="EMBL/GenBank/DDBJ databases">
        <title>Draft Genome sequence of Marispirochaeta sp. strain JC444.</title>
        <authorList>
            <person name="Shivani Y."/>
            <person name="Subhash Y."/>
            <person name="Sasikala C."/>
            <person name="Ramana C."/>
        </authorList>
    </citation>
    <scope>NUCLEOTIDE SEQUENCE [LARGE SCALE GENOMIC DNA]</scope>
    <source>
        <strain evidence="8 9">JC444</strain>
    </source>
</reference>
<evidence type="ECO:0000256" key="3">
    <source>
        <dbReference type="ARBA" id="ARBA00022729"/>
    </source>
</evidence>
<gene>
    <name evidence="8" type="ORF">B4O97_08085</name>
</gene>
<accession>A0A1Y1RYL5</accession>
<dbReference type="RefSeq" id="WP_083049858.1">
    <property type="nucleotide sequence ID" value="NZ_MWQY01000008.1"/>
</dbReference>
<keyword evidence="9" id="KW-1185">Reference proteome</keyword>
<dbReference type="AlphaFoldDB" id="A0A1Y1RYL5"/>
<dbReference type="PROSITE" id="PS01039">
    <property type="entry name" value="SBP_BACTERIAL_3"/>
    <property type="match status" value="1"/>
</dbReference>
<evidence type="ECO:0000256" key="1">
    <source>
        <dbReference type="ARBA" id="ARBA00004196"/>
    </source>
</evidence>
<dbReference type="Pfam" id="PF00497">
    <property type="entry name" value="SBP_bac_3"/>
    <property type="match status" value="1"/>
</dbReference>
<dbReference type="InterPro" id="IPR001638">
    <property type="entry name" value="Solute-binding_3/MltF_N"/>
</dbReference>
<name>A0A1Y1RYL5_9SPIO</name>
<evidence type="ECO:0000313" key="9">
    <source>
        <dbReference type="Proteomes" id="UP000192343"/>
    </source>
</evidence>
<evidence type="ECO:0000256" key="5">
    <source>
        <dbReference type="SAM" id="SignalP"/>
    </source>
</evidence>
<feature type="signal peptide" evidence="5">
    <location>
        <begin position="1"/>
        <end position="20"/>
    </location>
</feature>
<dbReference type="GO" id="GO:0030313">
    <property type="term" value="C:cell envelope"/>
    <property type="evidence" value="ECO:0007669"/>
    <property type="project" value="UniProtKB-SubCell"/>
</dbReference>
<dbReference type="STRING" id="1963862.B4O97_08085"/>
<feature type="chain" id="PRO_5012553362" evidence="5">
    <location>
        <begin position="21"/>
        <end position="248"/>
    </location>
</feature>
<comment type="subcellular location">
    <subcellularLocation>
        <location evidence="1">Cell envelope</location>
    </subcellularLocation>
</comment>
<dbReference type="GO" id="GO:0016020">
    <property type="term" value="C:membrane"/>
    <property type="evidence" value="ECO:0007669"/>
    <property type="project" value="InterPro"/>
</dbReference>
<evidence type="ECO:0000256" key="2">
    <source>
        <dbReference type="ARBA" id="ARBA00010333"/>
    </source>
</evidence>
<dbReference type="Gene3D" id="3.40.190.10">
    <property type="entry name" value="Periplasmic binding protein-like II"/>
    <property type="match status" value="2"/>
</dbReference>
<proteinExistence type="inferred from homology"/>
<dbReference type="PANTHER" id="PTHR35936:SF17">
    <property type="entry name" value="ARGININE-BINDING EXTRACELLULAR PROTEIN ARTP"/>
    <property type="match status" value="1"/>
</dbReference>
<dbReference type="SUPFAM" id="SSF53850">
    <property type="entry name" value="Periplasmic binding protein-like II"/>
    <property type="match status" value="1"/>
</dbReference>
<feature type="domain" description="Ionotropic glutamate receptor C-terminal" evidence="7">
    <location>
        <begin position="28"/>
        <end position="248"/>
    </location>
</feature>
<protein>
    <submittedName>
        <fullName evidence="8">Basic amino acid ABC transporter substrate-binding protein</fullName>
    </submittedName>
</protein>
<dbReference type="EMBL" id="MWQY01000008">
    <property type="protein sequence ID" value="ORC35594.1"/>
    <property type="molecule type" value="Genomic_DNA"/>
</dbReference>
<dbReference type="CDD" id="cd13624">
    <property type="entry name" value="PBP2_Arg_Lys_His"/>
    <property type="match status" value="1"/>
</dbReference>
<dbReference type="Proteomes" id="UP000192343">
    <property type="component" value="Unassembled WGS sequence"/>
</dbReference>
<sequence>MFKRIALVFMISLIGFALFAGGQQDDNMYVFASDVAWAPMEFVDENGDMVGFDIDLMAAIAEEAGFEYEIRNTAWDGIFAGLANGAYDGVISSVTITDDRKKAMDFSEPYINAGQVLIVRKELNGVTSLADMKGMKVGVQNGTTGDFVVEDAEGVERRAYDEIGFAVEDLMNGNVEGVVCDSPVAADYVLQNKNYKGALKIVGEPFTEEYYGIAVQKGNTELLNKINAGLKKIIESGKRDELIDKWLR</sequence>
<dbReference type="PANTHER" id="PTHR35936">
    <property type="entry name" value="MEMBRANE-BOUND LYTIC MUREIN TRANSGLYCOSYLASE F"/>
    <property type="match status" value="1"/>
</dbReference>